<reference evidence="2 3" key="1">
    <citation type="submission" date="2019-11" db="EMBL/GenBank/DDBJ databases">
        <title>Draft genome sequence of Kocuria indica DP-K7, a methyl red degrading Actinobacterium.</title>
        <authorList>
            <person name="Kumaran S."/>
            <person name="Tischler D."/>
            <person name="Ngo A.C.R."/>
            <person name="Schultes F."/>
        </authorList>
    </citation>
    <scope>NUCLEOTIDE SEQUENCE [LARGE SCALE GENOMIC DNA]</scope>
    <source>
        <strain evidence="2 3">DP-K7</strain>
    </source>
</reference>
<accession>A0A6N9QU51</accession>
<protein>
    <submittedName>
        <fullName evidence="2">Uncharacterized protein</fullName>
    </submittedName>
</protein>
<sequence>MPTFPIATAPRPHAVPRGSVSPGLLVRSVGTNGQVSSWGANQAGAPPSAAAH</sequence>
<proteinExistence type="predicted"/>
<dbReference type="EMBL" id="WMHZ01000001">
    <property type="protein sequence ID" value="NDO76696.1"/>
    <property type="molecule type" value="Genomic_DNA"/>
</dbReference>
<evidence type="ECO:0000313" key="3">
    <source>
        <dbReference type="Proteomes" id="UP000471026"/>
    </source>
</evidence>
<feature type="compositionally biased region" description="Low complexity" evidence="1">
    <location>
        <begin position="39"/>
        <end position="52"/>
    </location>
</feature>
<comment type="caution">
    <text evidence="2">The sequence shown here is derived from an EMBL/GenBank/DDBJ whole genome shotgun (WGS) entry which is preliminary data.</text>
</comment>
<evidence type="ECO:0000313" key="2">
    <source>
        <dbReference type="EMBL" id="NDO76696.1"/>
    </source>
</evidence>
<feature type="region of interest" description="Disordered" evidence="1">
    <location>
        <begin position="30"/>
        <end position="52"/>
    </location>
</feature>
<name>A0A6N9QU51_9MICC</name>
<dbReference type="RefSeq" id="WP_162228278.1">
    <property type="nucleotide sequence ID" value="NZ_WMHZ01000001.1"/>
</dbReference>
<dbReference type="AlphaFoldDB" id="A0A6N9QU51"/>
<feature type="region of interest" description="Disordered" evidence="1">
    <location>
        <begin position="1"/>
        <end position="20"/>
    </location>
</feature>
<evidence type="ECO:0000256" key="1">
    <source>
        <dbReference type="SAM" id="MobiDB-lite"/>
    </source>
</evidence>
<dbReference type="Proteomes" id="UP000471026">
    <property type="component" value="Unassembled WGS sequence"/>
</dbReference>
<gene>
    <name evidence="2" type="ORF">GKZ75_00210</name>
</gene>
<organism evidence="2 3">
    <name type="scientific">Kocuria marina subsp. indica</name>
    <dbReference type="NCBI Taxonomy" id="1049583"/>
    <lineage>
        <taxon>Bacteria</taxon>
        <taxon>Bacillati</taxon>
        <taxon>Actinomycetota</taxon>
        <taxon>Actinomycetes</taxon>
        <taxon>Micrococcales</taxon>
        <taxon>Micrococcaceae</taxon>
        <taxon>Kocuria</taxon>
    </lineage>
</organism>